<dbReference type="Proteomes" id="UP000019132">
    <property type="component" value="Unassembled WGS sequence"/>
</dbReference>
<feature type="transmembrane region" description="Helical" evidence="12">
    <location>
        <begin position="1598"/>
        <end position="1631"/>
    </location>
</feature>
<reference evidence="15" key="1">
    <citation type="journal article" date="2010" name="Genome Biol.">
        <title>Genome sequence of the necrotrophic plant pathogen Pythium ultimum reveals original pathogenicity mechanisms and effector repertoire.</title>
        <authorList>
            <person name="Levesque C.A."/>
            <person name="Brouwer H."/>
            <person name="Cano L."/>
            <person name="Hamilton J.P."/>
            <person name="Holt C."/>
            <person name="Huitema E."/>
            <person name="Raffaele S."/>
            <person name="Robideau G.P."/>
            <person name="Thines M."/>
            <person name="Win J."/>
            <person name="Zerillo M.M."/>
            <person name="Beakes G.W."/>
            <person name="Boore J.L."/>
            <person name="Busam D."/>
            <person name="Dumas B."/>
            <person name="Ferriera S."/>
            <person name="Fuerstenberg S.I."/>
            <person name="Gachon C.M."/>
            <person name="Gaulin E."/>
            <person name="Govers F."/>
            <person name="Grenville-Briggs L."/>
            <person name="Horner N."/>
            <person name="Hostetler J."/>
            <person name="Jiang R.H."/>
            <person name="Johnson J."/>
            <person name="Krajaejun T."/>
            <person name="Lin H."/>
            <person name="Meijer H.J."/>
            <person name="Moore B."/>
            <person name="Morris P."/>
            <person name="Phuntmart V."/>
            <person name="Puiu D."/>
            <person name="Shetty J."/>
            <person name="Stajich J.E."/>
            <person name="Tripathy S."/>
            <person name="Wawra S."/>
            <person name="van West P."/>
            <person name="Whitty B.R."/>
            <person name="Coutinho P.M."/>
            <person name="Henrissat B."/>
            <person name="Martin F."/>
            <person name="Thomas P.D."/>
            <person name="Tyler B.M."/>
            <person name="De Vries R.P."/>
            <person name="Kamoun S."/>
            <person name="Yandell M."/>
            <person name="Tisserat N."/>
            <person name="Buell C.R."/>
        </authorList>
    </citation>
    <scope>NUCLEOTIDE SEQUENCE</scope>
    <source>
        <strain evidence="15">DAOM:BR144</strain>
    </source>
</reference>
<evidence type="ECO:0000256" key="1">
    <source>
        <dbReference type="ARBA" id="ARBA00004141"/>
    </source>
</evidence>
<dbReference type="InParanoid" id="K3WBN6"/>
<evidence type="ECO:0000256" key="7">
    <source>
        <dbReference type="ARBA" id="ARBA00022989"/>
    </source>
</evidence>
<dbReference type="VEuPathDB" id="FungiDB:PYU1_G002374"/>
<keyword evidence="4" id="KW-0328">Glycosyltransferase</keyword>
<dbReference type="STRING" id="431595.K3WBN6"/>
<feature type="domain" description="1,3-beta-glucan synthase component FKS1-like" evidence="13">
    <location>
        <begin position="229"/>
        <end position="333"/>
    </location>
</feature>
<evidence type="ECO:0000256" key="11">
    <source>
        <dbReference type="SAM" id="MobiDB-lite"/>
    </source>
</evidence>
<evidence type="ECO:0000256" key="9">
    <source>
        <dbReference type="ARBA" id="ARBA00047777"/>
    </source>
</evidence>
<keyword evidence="7 12" id="KW-1133">Transmembrane helix</keyword>
<feature type="transmembrane region" description="Helical" evidence="12">
    <location>
        <begin position="1769"/>
        <end position="1788"/>
    </location>
</feature>
<feature type="transmembrane region" description="Helical" evidence="12">
    <location>
        <begin position="1643"/>
        <end position="1661"/>
    </location>
</feature>
<evidence type="ECO:0000313" key="15">
    <source>
        <dbReference type="Proteomes" id="UP000019132"/>
    </source>
</evidence>
<dbReference type="GO" id="GO:0003843">
    <property type="term" value="F:1,3-beta-D-glucan synthase activity"/>
    <property type="evidence" value="ECO:0007669"/>
    <property type="project" value="UniProtKB-EC"/>
</dbReference>
<feature type="region of interest" description="Disordered" evidence="11">
    <location>
        <begin position="173"/>
        <end position="193"/>
    </location>
</feature>
<reference evidence="14" key="3">
    <citation type="submission" date="2014-11" db="UniProtKB">
        <authorList>
            <consortium name="EnsemblProtists"/>
        </authorList>
    </citation>
    <scope>IDENTIFICATION</scope>
    <source>
        <strain evidence="14">DAOM BR144</strain>
    </source>
</reference>
<keyword evidence="5" id="KW-0808">Transferase</keyword>
<feature type="transmembrane region" description="Helical" evidence="12">
    <location>
        <begin position="696"/>
        <end position="719"/>
    </location>
</feature>
<feature type="transmembrane region" description="Helical" evidence="12">
    <location>
        <begin position="611"/>
        <end position="633"/>
    </location>
</feature>
<feature type="compositionally biased region" description="Basic and acidic residues" evidence="11">
    <location>
        <begin position="1"/>
        <end position="16"/>
    </location>
</feature>
<name>K3WBN6_GLOUD</name>
<reference evidence="15" key="2">
    <citation type="submission" date="2010-04" db="EMBL/GenBank/DDBJ databases">
        <authorList>
            <person name="Buell R."/>
            <person name="Hamilton J."/>
            <person name="Hostetler J."/>
        </authorList>
    </citation>
    <scope>NUCLEOTIDE SEQUENCE [LARGE SCALE GENOMIC DNA]</scope>
    <source>
        <strain evidence="15">DAOM:BR144</strain>
    </source>
</reference>
<dbReference type="HOGENOM" id="CLU_000742_1_1_1"/>
<accession>K3WBN6</accession>
<dbReference type="GO" id="GO:0005886">
    <property type="term" value="C:plasma membrane"/>
    <property type="evidence" value="ECO:0007669"/>
    <property type="project" value="TreeGrafter"/>
</dbReference>
<dbReference type="eggNOG" id="KOG0916">
    <property type="taxonomic scope" value="Eukaryota"/>
</dbReference>
<evidence type="ECO:0000256" key="2">
    <source>
        <dbReference type="ARBA" id="ARBA00009040"/>
    </source>
</evidence>
<dbReference type="InterPro" id="IPR003440">
    <property type="entry name" value="Glyco_trans_48_dom"/>
</dbReference>
<evidence type="ECO:0000256" key="8">
    <source>
        <dbReference type="ARBA" id="ARBA00023136"/>
    </source>
</evidence>
<keyword evidence="8 12" id="KW-0472">Membrane</keyword>
<dbReference type="Pfam" id="PF14288">
    <property type="entry name" value="FKS1_dom1"/>
    <property type="match status" value="1"/>
</dbReference>
<feature type="transmembrane region" description="Helical" evidence="12">
    <location>
        <begin position="1877"/>
        <end position="1898"/>
    </location>
</feature>
<comment type="subcellular location">
    <subcellularLocation>
        <location evidence="1">Membrane</location>
        <topology evidence="1">Multi-pass membrane protein</topology>
    </subcellularLocation>
</comment>
<dbReference type="GO" id="GO:0006075">
    <property type="term" value="P:(1-&gt;3)-beta-D-glucan biosynthetic process"/>
    <property type="evidence" value="ECO:0007669"/>
    <property type="project" value="InterPro"/>
</dbReference>
<evidence type="ECO:0000256" key="4">
    <source>
        <dbReference type="ARBA" id="ARBA00022676"/>
    </source>
</evidence>
<feature type="region of interest" description="Disordered" evidence="11">
    <location>
        <begin position="776"/>
        <end position="800"/>
    </location>
</feature>
<comment type="similarity">
    <text evidence="2">Belongs to the glycosyltransferase 48 family.</text>
</comment>
<feature type="transmembrane region" description="Helical" evidence="12">
    <location>
        <begin position="1567"/>
        <end position="1586"/>
    </location>
</feature>
<keyword evidence="10" id="KW-0175">Coiled coil</keyword>
<evidence type="ECO:0000256" key="3">
    <source>
        <dbReference type="ARBA" id="ARBA00012589"/>
    </source>
</evidence>
<feature type="transmembrane region" description="Helical" evidence="12">
    <location>
        <begin position="1944"/>
        <end position="1961"/>
    </location>
</feature>
<dbReference type="EC" id="2.4.1.34" evidence="3"/>
<organism evidence="14 15">
    <name type="scientific">Globisporangium ultimum (strain ATCC 200006 / CBS 805.95 / DAOM BR144)</name>
    <name type="common">Pythium ultimum</name>
    <dbReference type="NCBI Taxonomy" id="431595"/>
    <lineage>
        <taxon>Eukaryota</taxon>
        <taxon>Sar</taxon>
        <taxon>Stramenopiles</taxon>
        <taxon>Oomycota</taxon>
        <taxon>Peronosporomycetes</taxon>
        <taxon>Pythiales</taxon>
        <taxon>Pythiaceae</taxon>
        <taxon>Globisporangium</taxon>
    </lineage>
</organism>
<feature type="transmembrane region" description="Helical" evidence="12">
    <location>
        <begin position="731"/>
        <end position="750"/>
    </location>
</feature>
<keyword evidence="6 12" id="KW-0812">Transmembrane</keyword>
<feature type="coiled-coil region" evidence="10">
    <location>
        <begin position="48"/>
        <end position="99"/>
    </location>
</feature>
<protein>
    <recommendedName>
        <fullName evidence="3">1,3-beta-glucan synthase</fullName>
        <ecNumber evidence="3">2.4.1.34</ecNumber>
    </recommendedName>
</protein>
<dbReference type="PANTHER" id="PTHR12741">
    <property type="entry name" value="LYST-INTERACTING PROTEIN LIP5 DOPAMINE RESPONSIVE PROTEIN DRG-1"/>
    <property type="match status" value="1"/>
</dbReference>
<feature type="region of interest" description="Disordered" evidence="11">
    <location>
        <begin position="424"/>
        <end position="444"/>
    </location>
</feature>
<evidence type="ECO:0000256" key="6">
    <source>
        <dbReference type="ARBA" id="ARBA00022692"/>
    </source>
</evidence>
<feature type="transmembrane region" description="Helical" evidence="12">
    <location>
        <begin position="1981"/>
        <end position="2002"/>
    </location>
</feature>
<dbReference type="Pfam" id="PF02364">
    <property type="entry name" value="Glucan_synthase"/>
    <property type="match status" value="1"/>
</dbReference>
<keyword evidence="15" id="KW-1185">Reference proteome</keyword>
<evidence type="ECO:0000259" key="13">
    <source>
        <dbReference type="SMART" id="SM01205"/>
    </source>
</evidence>
<dbReference type="EnsemblProtists" id="PYU1_T002377">
    <property type="protein sequence ID" value="PYU1_T002377"/>
    <property type="gene ID" value="PYU1_G002374"/>
</dbReference>
<evidence type="ECO:0000256" key="10">
    <source>
        <dbReference type="SAM" id="Coils"/>
    </source>
</evidence>
<sequence>MGRGDDSGGESDDIHQSKALKQQKKLCDEGMELVNAGVAFQNATPPNLEAAEEKLTRAVAIMEQALAIEYPTQEERDASQRLNNKMNRYVKMIRSQREKGTTSGPAGQPVVKYNILEMDKLPPVYNPIMEMLGNSSSLGDIFDSLKRTFGFQEANVENQREHVLLLLTNYKEQSEEDTAPGQDANTDHRRDPQQEMELANKGIKRFHSKIFANYTKWCKYISTKPAFTSEPLVDICLFFLAWGEAGNFRQIPECLCFIFHNMLPQASSRSGDKQPGDFLAEVIRPMYIEVKKDNDKKTAKGARASHGEIRNYDDFNEFFWNKKCLKYNLTNISEAFGEVDKKGNPKTVKKSYVEKRSWFRALLSFRRIFLTNCALFMAVLGFSLNVVMFCPDTPILYGPDLSNGDSRSFVVFSKNFTASDSTPYNTTDGIETDDASGSGSGSGSGSNAAAVCARPILAGCLGMEYITGQTFENIPIDFKAVLTQVPFTNCIEKQSGRCGCYIDLLDKCFKKTGTTTKVNSDTNAVETDSSKYDQSLCVPQWRSAVEAIIKQPGPGRLNCAICQLGLKALIENGRIGDLISGLMTVGKGDVITDAQFQANPNDPAVTERQDMGALAMLGGLACVALLVVCEFLNKIFSGIGSGYVGRSLPVPIKAWCRYSCFWLLLFVIKLTFDYQYMMKSLVETSLFIWYANEDQYLPYSNFMVQVTFHNIIYIFFLWIPAFTVFMYDAQIFYSLLSVVFGSFAGFNLRIGELRSFRVLRLSFKSIPRMFNKKIVPNIQDGSDGKKKKKGKKKNEKEETTMPVRHFERVSMAEGIKPLTVKAQMYSNLLEQQGDNLYSEVKTPNGDDDDASSSGRASVLGSVTGISGAEFERTIAFAMAWNRCLASLREADVISDRELNVLSYLIDSKDAEDRKLYPPAFLTAGKLDESLDIITECAAVYEKLSSDKKKKDKTLQKVENTMRERLLKDDLRVESIVGSYKFSSQVVRFLLGDEHKDLSACFDFMEEMVTQQSVLKGLNLKNLHQCRAATAELMKALLEVPKGSGDNSIKFQRALYRVIDCVEAVLNCMKKVLGKQEDLLQILNDTPLKQNSFFFPGGAQTYANVQLQKLVNSDTALDIVSRAYQLLTVDNFDAEPRSEEGRRRLRFFANSLFMDMPDARSIRKIKSLTVATPYYSEIVLYSIKELTAQNEDSIKQLYYLKTIYPFEWENFLERIQAKDMEEALKKHPEEIQLWASYRGQTLARTVRGMMYNEDAIRFLHWLEICENEVMHQYGCPCNKCKRLDEMVALKFNYICTCQIYGKQKAEQRQQAQDLEYLLKKHPSLRVAYVDGPKKMKEGPPKYYSVLIRAQGDTIAEVYRVELPGDPIIGEGKPENQNHAIIFSRGEFLQCIDMNQDGYLEESLKMPNLLSTSDLHTEKCPLTIIGFREHVFTGGVSNLASFMSIQELNFVSLGQRMLAINHVRQHYGHPDIFDKMFAMGTGGTAKASKGINLSEDIFAGFNSTLRGGRISHEEFIQVGKGRDVGMQQLCLFEAKLSSGAGECVISRDAMRMASRLDFFRVHSWFYGNLGWYFTQTMTVVGVFFFIYGKVYMALSGMDSFFLTHGGLGIGGTLNTSWAFQFGFLLVVPVIAVVGVEQGFRHGVTYLIWNILTLGPLFFTFQMGTRMNYFDRTLVHGGAKYRATGRGFTIKHEKFAELYRFYAFSHFYRAVELVFLLLLFYAYGTFSWCNCSWTIDAKFFNQMKPSDLDWTTRCYANYYQSCVLPTNQNYGIMSYSLWIIAVTWLWAPFIFNPSGLDWDKLIEDYSDWQNWLKTTNDSAQSWSGWWSAELEYLEHSTWGSRMVSIIRKSRFLAVAYGMYLQLAYKAYYKSQNLVIKKGEMMSYALSALMIVLILLMLCLGYMASRIKKKMTFKQKKLRKMKFTLSCCGLLLAALSLMFISLVNLIEITIVMLVATYWFLQVCIYRNQTSHVVVRSLARMYDRCVGWIIFGPILFVAMFLPFISAFQQRVMFNNAFTAGLEVSKLFSNEAASSTPKVVKVKRVLKKKKRDD</sequence>
<dbReference type="GO" id="GO:0000148">
    <property type="term" value="C:1,3-beta-D-glucan synthase complex"/>
    <property type="evidence" value="ECO:0007669"/>
    <property type="project" value="InterPro"/>
</dbReference>
<comment type="catalytic activity">
    <reaction evidence="9">
        <text>[(1-&gt;3)-beta-D-glucosyl](n) + UDP-alpha-D-glucose = [(1-&gt;3)-beta-D-glucosyl](n+1) + UDP + H(+)</text>
        <dbReference type="Rhea" id="RHEA:21476"/>
        <dbReference type="Rhea" id="RHEA-COMP:11146"/>
        <dbReference type="Rhea" id="RHEA-COMP:14303"/>
        <dbReference type="ChEBI" id="CHEBI:15378"/>
        <dbReference type="ChEBI" id="CHEBI:37671"/>
        <dbReference type="ChEBI" id="CHEBI:58223"/>
        <dbReference type="ChEBI" id="CHEBI:58885"/>
        <dbReference type="EC" id="2.4.1.34"/>
    </reaction>
</comment>
<feature type="transmembrane region" description="Helical" evidence="12">
    <location>
        <begin position="654"/>
        <end position="676"/>
    </location>
</feature>
<dbReference type="SMART" id="SM01205">
    <property type="entry name" value="FKS1_dom1"/>
    <property type="match status" value="1"/>
</dbReference>
<feature type="transmembrane region" description="Helical" evidence="12">
    <location>
        <begin position="1919"/>
        <end position="1938"/>
    </location>
</feature>
<dbReference type="InterPro" id="IPR026899">
    <property type="entry name" value="FKS1-like_dom1"/>
</dbReference>
<dbReference type="PANTHER" id="PTHR12741:SF48">
    <property type="entry name" value="1,3-BETA-GLUCAN SYNTHASE COMPONENT FKS1-RELATED"/>
    <property type="match status" value="1"/>
</dbReference>
<evidence type="ECO:0000256" key="12">
    <source>
        <dbReference type="SAM" id="Phobius"/>
    </source>
</evidence>
<feature type="region of interest" description="Disordered" evidence="11">
    <location>
        <begin position="1"/>
        <end position="22"/>
    </location>
</feature>
<proteinExistence type="inferred from homology"/>
<evidence type="ECO:0000256" key="5">
    <source>
        <dbReference type="ARBA" id="ARBA00022679"/>
    </source>
</evidence>
<dbReference type="OMA" id="ICENEVM"/>
<evidence type="ECO:0000313" key="14">
    <source>
        <dbReference type="EnsemblProtists" id="PYU1_T002377"/>
    </source>
</evidence>